<accession>A0A9D3LQL5</accession>
<organism evidence="2 3">
    <name type="scientific">Anguilla anguilla</name>
    <name type="common">European freshwater eel</name>
    <name type="synonym">Muraena anguilla</name>
    <dbReference type="NCBI Taxonomy" id="7936"/>
    <lineage>
        <taxon>Eukaryota</taxon>
        <taxon>Metazoa</taxon>
        <taxon>Chordata</taxon>
        <taxon>Craniata</taxon>
        <taxon>Vertebrata</taxon>
        <taxon>Euteleostomi</taxon>
        <taxon>Actinopterygii</taxon>
        <taxon>Neopterygii</taxon>
        <taxon>Teleostei</taxon>
        <taxon>Anguilliformes</taxon>
        <taxon>Anguillidae</taxon>
        <taxon>Anguilla</taxon>
    </lineage>
</organism>
<feature type="region of interest" description="Disordered" evidence="1">
    <location>
        <begin position="43"/>
        <end position="91"/>
    </location>
</feature>
<comment type="caution">
    <text evidence="2">The sequence shown here is derived from an EMBL/GenBank/DDBJ whole genome shotgun (WGS) entry which is preliminary data.</text>
</comment>
<dbReference type="AlphaFoldDB" id="A0A9D3LQL5"/>
<dbReference type="EMBL" id="JAFIRN010000015">
    <property type="protein sequence ID" value="KAG5835129.1"/>
    <property type="molecule type" value="Genomic_DNA"/>
</dbReference>
<name>A0A9D3LQL5_ANGAN</name>
<sequence>MLWLLTEQACIHQLVGNEPKSQTEVAAETRWCVLSLPAPCSMPAGHAPRRCPPSPTRTRREGPSTFPEERFYAGMPPRLPAPSRPTDVQPSVVPRPVQALVTGLCGYGVGGFDGQLWGWMGT</sequence>
<evidence type="ECO:0000256" key="1">
    <source>
        <dbReference type="SAM" id="MobiDB-lite"/>
    </source>
</evidence>
<proteinExistence type="predicted"/>
<feature type="compositionally biased region" description="Basic and acidic residues" evidence="1">
    <location>
        <begin position="58"/>
        <end position="71"/>
    </location>
</feature>
<keyword evidence="3" id="KW-1185">Reference proteome</keyword>
<gene>
    <name evidence="2" type="ORF">ANANG_G00268870</name>
</gene>
<reference evidence="2" key="1">
    <citation type="submission" date="2021-01" db="EMBL/GenBank/DDBJ databases">
        <title>A chromosome-scale assembly of European eel, Anguilla anguilla.</title>
        <authorList>
            <person name="Henkel C."/>
            <person name="Jong-Raadsen S.A."/>
            <person name="Dufour S."/>
            <person name="Weltzien F.-A."/>
            <person name="Palstra A.P."/>
            <person name="Pelster B."/>
            <person name="Spaink H.P."/>
            <person name="Van Den Thillart G.E."/>
            <person name="Jansen H."/>
            <person name="Zahm M."/>
            <person name="Klopp C."/>
            <person name="Cedric C."/>
            <person name="Louis A."/>
            <person name="Berthelot C."/>
            <person name="Parey E."/>
            <person name="Roest Crollius H."/>
            <person name="Montfort J."/>
            <person name="Robinson-Rechavi M."/>
            <person name="Bucao C."/>
            <person name="Bouchez O."/>
            <person name="Gislard M."/>
            <person name="Lluch J."/>
            <person name="Milhes M."/>
            <person name="Lampietro C."/>
            <person name="Lopez Roques C."/>
            <person name="Donnadieu C."/>
            <person name="Braasch I."/>
            <person name="Desvignes T."/>
            <person name="Postlethwait J."/>
            <person name="Bobe J."/>
            <person name="Guiguen Y."/>
            <person name="Dirks R."/>
        </authorList>
    </citation>
    <scope>NUCLEOTIDE SEQUENCE</scope>
    <source>
        <strain evidence="2">Tag_6206</strain>
        <tissue evidence="2">Liver</tissue>
    </source>
</reference>
<evidence type="ECO:0000313" key="3">
    <source>
        <dbReference type="Proteomes" id="UP001044222"/>
    </source>
</evidence>
<evidence type="ECO:0000313" key="2">
    <source>
        <dbReference type="EMBL" id="KAG5835129.1"/>
    </source>
</evidence>
<protein>
    <submittedName>
        <fullName evidence="2">Uncharacterized protein</fullName>
    </submittedName>
</protein>
<dbReference type="Proteomes" id="UP001044222">
    <property type="component" value="Chromosome 15"/>
</dbReference>